<dbReference type="RefSeq" id="WP_188764177.1">
    <property type="nucleotide sequence ID" value="NZ_BMKK01000001.1"/>
</dbReference>
<dbReference type="Pfam" id="PF10677">
    <property type="entry name" value="DUF2490"/>
    <property type="match status" value="1"/>
</dbReference>
<dbReference type="AlphaFoldDB" id="A0A916YFR5"/>
<reference evidence="2" key="1">
    <citation type="journal article" date="2014" name="Int. J. Syst. Evol. Microbiol.">
        <title>Complete genome sequence of Corynebacterium casei LMG S-19264T (=DSM 44701T), isolated from a smear-ripened cheese.</title>
        <authorList>
            <consortium name="US DOE Joint Genome Institute (JGI-PGF)"/>
            <person name="Walter F."/>
            <person name="Albersmeier A."/>
            <person name="Kalinowski J."/>
            <person name="Ruckert C."/>
        </authorList>
    </citation>
    <scope>NUCLEOTIDE SEQUENCE</scope>
    <source>
        <strain evidence="2">CGMCC 1.15958</strain>
    </source>
</reference>
<feature type="signal peptide" evidence="1">
    <location>
        <begin position="1"/>
        <end position="19"/>
    </location>
</feature>
<keyword evidence="3" id="KW-1185">Reference proteome</keyword>
<keyword evidence="1" id="KW-0732">Signal</keyword>
<name>A0A916YFR5_9BACT</name>
<gene>
    <name evidence="2" type="ORF">GCM10011514_04230</name>
</gene>
<evidence type="ECO:0000256" key="1">
    <source>
        <dbReference type="SAM" id="SignalP"/>
    </source>
</evidence>
<dbReference type="EMBL" id="BMKK01000001">
    <property type="protein sequence ID" value="GGD43439.1"/>
    <property type="molecule type" value="Genomic_DNA"/>
</dbReference>
<dbReference type="Proteomes" id="UP000609064">
    <property type="component" value="Unassembled WGS sequence"/>
</dbReference>
<protein>
    <recommendedName>
        <fullName evidence="4">DUF2490 domain-containing protein</fullName>
    </recommendedName>
</protein>
<evidence type="ECO:0000313" key="2">
    <source>
        <dbReference type="EMBL" id="GGD43439.1"/>
    </source>
</evidence>
<evidence type="ECO:0000313" key="3">
    <source>
        <dbReference type="Proteomes" id="UP000609064"/>
    </source>
</evidence>
<accession>A0A916YFR5</accession>
<comment type="caution">
    <text evidence="2">The sequence shown here is derived from an EMBL/GenBank/DDBJ whole genome shotgun (WGS) entry which is preliminary data.</text>
</comment>
<sequence>MNNYLRIITLLFISLVTFAQKSEVDLQTRGSVSLDVDFKKGWSLGTEYRVKFNENSSNYRGSYFYLEGDKKINKFLSAGVAYRFGVVDGENFHRFAGNVEGKYKLKKFTFSLRETYQSQKKTFIGDDEGTAENYLRTRLGVKYAVTKKLDFSLSTEPFMHKKDGVFETDFWRNRAGISYEYMKNKSVNLYYIWQPDVNKKYPDTKNIIGINFIFGIKAR</sequence>
<dbReference type="InterPro" id="IPR019619">
    <property type="entry name" value="DUF2490"/>
</dbReference>
<feature type="chain" id="PRO_5036788559" description="DUF2490 domain-containing protein" evidence="1">
    <location>
        <begin position="20"/>
        <end position="219"/>
    </location>
</feature>
<organism evidence="2 3">
    <name type="scientific">Emticicia aquatilis</name>
    <dbReference type="NCBI Taxonomy" id="1537369"/>
    <lineage>
        <taxon>Bacteria</taxon>
        <taxon>Pseudomonadati</taxon>
        <taxon>Bacteroidota</taxon>
        <taxon>Cytophagia</taxon>
        <taxon>Cytophagales</taxon>
        <taxon>Leadbetterellaceae</taxon>
        <taxon>Emticicia</taxon>
    </lineage>
</organism>
<dbReference type="SUPFAM" id="SSF56935">
    <property type="entry name" value="Porins"/>
    <property type="match status" value="1"/>
</dbReference>
<proteinExistence type="predicted"/>
<evidence type="ECO:0008006" key="4">
    <source>
        <dbReference type="Google" id="ProtNLM"/>
    </source>
</evidence>
<reference evidence="2" key="2">
    <citation type="submission" date="2020-09" db="EMBL/GenBank/DDBJ databases">
        <authorList>
            <person name="Sun Q."/>
            <person name="Zhou Y."/>
        </authorList>
    </citation>
    <scope>NUCLEOTIDE SEQUENCE</scope>
    <source>
        <strain evidence="2">CGMCC 1.15958</strain>
    </source>
</reference>